<evidence type="ECO:0000256" key="2">
    <source>
        <dbReference type="ARBA" id="ARBA00022598"/>
    </source>
</evidence>
<dbReference type="Gene3D" id="3.90.190.20">
    <property type="entry name" value="Mur ligase, C-terminal domain"/>
    <property type="match status" value="1"/>
</dbReference>
<evidence type="ECO:0000256" key="3">
    <source>
        <dbReference type="ARBA" id="ARBA00022723"/>
    </source>
</evidence>
<dbReference type="SUPFAM" id="SSF53623">
    <property type="entry name" value="MurD-like peptide ligases, catalytic domain"/>
    <property type="match status" value="1"/>
</dbReference>
<dbReference type="InterPro" id="IPR001645">
    <property type="entry name" value="Folylpolyglutamate_synth"/>
</dbReference>
<keyword evidence="3" id="KW-0479">Metal-binding</keyword>
<feature type="compositionally biased region" description="Basic and acidic residues" evidence="7">
    <location>
        <begin position="121"/>
        <end position="135"/>
    </location>
</feature>
<dbReference type="GO" id="GO:0005524">
    <property type="term" value="F:ATP binding"/>
    <property type="evidence" value="ECO:0007669"/>
    <property type="project" value="UniProtKB-KW"/>
</dbReference>
<accession>A0AAN7TDW7</accession>
<evidence type="ECO:0000313" key="9">
    <source>
        <dbReference type="Proteomes" id="UP001309876"/>
    </source>
</evidence>
<dbReference type="Proteomes" id="UP001309876">
    <property type="component" value="Unassembled WGS sequence"/>
</dbReference>
<feature type="region of interest" description="Disordered" evidence="7">
    <location>
        <begin position="112"/>
        <end position="135"/>
    </location>
</feature>
<keyword evidence="5" id="KW-0067">ATP-binding</keyword>
<evidence type="ECO:0000256" key="4">
    <source>
        <dbReference type="ARBA" id="ARBA00022741"/>
    </source>
</evidence>
<dbReference type="GO" id="GO:0005829">
    <property type="term" value="C:cytosol"/>
    <property type="evidence" value="ECO:0007669"/>
    <property type="project" value="TreeGrafter"/>
</dbReference>
<dbReference type="PROSITE" id="PS01012">
    <property type="entry name" value="FOLYLPOLYGLU_SYNT_2"/>
    <property type="match status" value="1"/>
</dbReference>
<dbReference type="SUPFAM" id="SSF53244">
    <property type="entry name" value="MurD-like peptide ligases, peptide-binding domain"/>
    <property type="match status" value="1"/>
</dbReference>
<evidence type="ECO:0000313" key="8">
    <source>
        <dbReference type="EMBL" id="KAK5091154.1"/>
    </source>
</evidence>
<dbReference type="GO" id="GO:0004326">
    <property type="term" value="F:tetrahydrofolylpolyglutamate synthase activity"/>
    <property type="evidence" value="ECO:0007669"/>
    <property type="project" value="InterPro"/>
</dbReference>
<dbReference type="EMBL" id="JAVRRJ010000001">
    <property type="protein sequence ID" value="KAK5091154.1"/>
    <property type="molecule type" value="Genomic_DNA"/>
</dbReference>
<keyword evidence="6" id="KW-0460">Magnesium</keyword>
<name>A0AAN7TDW7_9EURO</name>
<dbReference type="GO" id="GO:0005739">
    <property type="term" value="C:mitochondrion"/>
    <property type="evidence" value="ECO:0007669"/>
    <property type="project" value="TreeGrafter"/>
</dbReference>
<evidence type="ECO:0000256" key="7">
    <source>
        <dbReference type="SAM" id="MobiDB-lite"/>
    </source>
</evidence>
<evidence type="ECO:0000256" key="6">
    <source>
        <dbReference type="ARBA" id="ARBA00022842"/>
    </source>
</evidence>
<sequence>MINLGLERIERLLQHIARNIFEQVNFNPPWKAIHIAGTNGKGSIAAYTSSLLRRAVTRKDGLPIRIGRFTSPHFIDRWDCISINDQPVSRDVFEKAEKQVYALKHTVSSELRGETSTASHTSDKQLTEDELRRETEPTEFELLTATAFNIFSQPDPRPCDIAVIECGLGGAEDATNVLPESAIGMSVITRIGLDHLGILGNDVKDIVRHKAGISRRGIKVIVDGDNEPEILRLIMDAIRTKCSYDEKTAGDMVSIVHGNELHESLVPGTITRQNHPTAGSNNTLPETLQSLMPHQWSNLAVAQQATIHILHQDYQNYDSLTYSKAIEAPSSWPKLLEEVLRDASISYPARLQRLSPGWLNEKDRDTFPLLNDTPVLLDGAHNEQSAEVLRDYVDRATGSTSTTSRRPVIWILALSSTKSPEGIFKTLLGPRQPVDAHDTFIAHAQQTIIFTSFGPVDNMPWVRPAPVPLLMSAIDDAVNLPISVNIEHGTTNISEALKTAEGILAKYEGKKGSEKPLVVMAGSLYMASNVLRMVRDGREEFERWWDESQR</sequence>
<organism evidence="8 9">
    <name type="scientific">Lithohypha guttulata</name>
    <dbReference type="NCBI Taxonomy" id="1690604"/>
    <lineage>
        <taxon>Eukaryota</taxon>
        <taxon>Fungi</taxon>
        <taxon>Dikarya</taxon>
        <taxon>Ascomycota</taxon>
        <taxon>Pezizomycotina</taxon>
        <taxon>Eurotiomycetes</taxon>
        <taxon>Chaetothyriomycetidae</taxon>
        <taxon>Chaetothyriales</taxon>
        <taxon>Trichomeriaceae</taxon>
        <taxon>Lithohypha</taxon>
    </lineage>
</organism>
<dbReference type="GO" id="GO:0008841">
    <property type="term" value="F:dihydrofolate synthase activity"/>
    <property type="evidence" value="ECO:0007669"/>
    <property type="project" value="UniProtKB-EC"/>
</dbReference>
<protein>
    <submittedName>
        <fullName evidence="8">Folylpolyglutamate synthase</fullName>
        <ecNumber evidence="8">6.3.2.12</ecNumber>
    </submittedName>
</protein>
<evidence type="ECO:0000256" key="5">
    <source>
        <dbReference type="ARBA" id="ARBA00022840"/>
    </source>
</evidence>
<dbReference type="NCBIfam" id="TIGR01499">
    <property type="entry name" value="folC"/>
    <property type="match status" value="1"/>
</dbReference>
<proteinExistence type="inferred from homology"/>
<dbReference type="InterPro" id="IPR036565">
    <property type="entry name" value="Mur-like_cat_sf"/>
</dbReference>
<comment type="caution">
    <text evidence="8">The sequence shown here is derived from an EMBL/GenBank/DDBJ whole genome shotgun (WGS) entry which is preliminary data.</text>
</comment>
<dbReference type="Gene3D" id="3.40.1190.10">
    <property type="entry name" value="Mur-like, catalytic domain"/>
    <property type="match status" value="1"/>
</dbReference>
<dbReference type="InterPro" id="IPR036615">
    <property type="entry name" value="Mur_ligase_C_dom_sf"/>
</dbReference>
<dbReference type="PANTHER" id="PTHR11136">
    <property type="entry name" value="FOLYLPOLYGLUTAMATE SYNTHASE-RELATED"/>
    <property type="match status" value="1"/>
</dbReference>
<comment type="similarity">
    <text evidence="1">Belongs to the folylpolyglutamate synthase family.</text>
</comment>
<evidence type="ECO:0000256" key="1">
    <source>
        <dbReference type="ARBA" id="ARBA00008276"/>
    </source>
</evidence>
<keyword evidence="2 8" id="KW-0436">Ligase</keyword>
<dbReference type="InterPro" id="IPR018109">
    <property type="entry name" value="Folylpolyglutamate_synth_CS"/>
</dbReference>
<dbReference type="GO" id="GO:0046872">
    <property type="term" value="F:metal ion binding"/>
    <property type="evidence" value="ECO:0007669"/>
    <property type="project" value="UniProtKB-KW"/>
</dbReference>
<keyword evidence="4" id="KW-0547">Nucleotide-binding</keyword>
<keyword evidence="9" id="KW-1185">Reference proteome</keyword>
<reference evidence="8 9" key="1">
    <citation type="submission" date="2023-08" db="EMBL/GenBank/DDBJ databases">
        <title>Black Yeasts Isolated from many extreme environments.</title>
        <authorList>
            <person name="Coleine C."/>
            <person name="Stajich J.E."/>
            <person name="Selbmann L."/>
        </authorList>
    </citation>
    <scope>NUCLEOTIDE SEQUENCE [LARGE SCALE GENOMIC DNA]</scope>
    <source>
        <strain evidence="8 9">CCFEE 5910</strain>
    </source>
</reference>
<dbReference type="AlphaFoldDB" id="A0AAN7TDW7"/>
<dbReference type="PANTHER" id="PTHR11136:SF0">
    <property type="entry name" value="DIHYDROFOLATE SYNTHETASE-RELATED"/>
    <property type="match status" value="1"/>
</dbReference>
<gene>
    <name evidence="8" type="primary">FOL3</name>
    <name evidence="8" type="ORF">LTR05_001334</name>
</gene>
<dbReference type="EC" id="6.3.2.12" evidence="8"/>
<dbReference type="PROSITE" id="PS01011">
    <property type="entry name" value="FOLYLPOLYGLU_SYNT_1"/>
    <property type="match status" value="1"/>
</dbReference>